<name>A0ABW5REZ0_9BACL</name>
<dbReference type="EMBL" id="JBHUMM010000043">
    <property type="protein sequence ID" value="MFD2673325.1"/>
    <property type="molecule type" value="Genomic_DNA"/>
</dbReference>
<dbReference type="Proteomes" id="UP001597497">
    <property type="component" value="Unassembled WGS sequence"/>
</dbReference>
<proteinExistence type="predicted"/>
<dbReference type="RefSeq" id="WP_379930892.1">
    <property type="nucleotide sequence ID" value="NZ_JBHUMM010000043.1"/>
</dbReference>
<evidence type="ECO:0008006" key="3">
    <source>
        <dbReference type="Google" id="ProtNLM"/>
    </source>
</evidence>
<protein>
    <recommendedName>
        <fullName evidence="3">Butirosin biosynthesis protein H N-terminal domain-containing protein</fullName>
    </recommendedName>
</protein>
<sequence>MTTSMLKDDLQHTHKWDWRFPDEFGLSERNLDCLQLSILEILKWKGVDDPIPLFLQPFDCHSHELLLRRSRPELKRLWTLIPYPLLDQAQSAHLLRSLLDGEGYALVRYQAYEAPFSAYCGKHDVTHWALILDMTEDEVILLDDAGAPEFYNGLLGRVPVDTFFQVLADHPDNGFAILKPKTMPDAAETRWEQQCFQLMQASVTEMKEKGGLQRLSAFADAVEHVPLVSLTSSLEQLEFDIHYFRRLRELWWTAVQRKALPSPCVNPEWPQILEKLCHTWSYVMGVLMKWKRQPERDYRVKLIGHLRQAVELEGSLMDSWEEQIGNREFLS</sequence>
<accession>A0ABW5REZ0</accession>
<comment type="caution">
    <text evidence="1">The sequence shown here is derived from an EMBL/GenBank/DDBJ whole genome shotgun (WGS) entry which is preliminary data.</text>
</comment>
<gene>
    <name evidence="1" type="ORF">ACFSUC_17255</name>
</gene>
<evidence type="ECO:0000313" key="1">
    <source>
        <dbReference type="EMBL" id="MFD2673325.1"/>
    </source>
</evidence>
<evidence type="ECO:0000313" key="2">
    <source>
        <dbReference type="Proteomes" id="UP001597497"/>
    </source>
</evidence>
<keyword evidence="2" id="KW-1185">Reference proteome</keyword>
<organism evidence="1 2">
    <name type="scientific">Marinicrinis sediminis</name>
    <dbReference type="NCBI Taxonomy" id="1652465"/>
    <lineage>
        <taxon>Bacteria</taxon>
        <taxon>Bacillati</taxon>
        <taxon>Bacillota</taxon>
        <taxon>Bacilli</taxon>
        <taxon>Bacillales</taxon>
        <taxon>Paenibacillaceae</taxon>
    </lineage>
</organism>
<reference evidence="2" key="1">
    <citation type="journal article" date="2019" name="Int. J. Syst. Evol. Microbiol.">
        <title>The Global Catalogue of Microorganisms (GCM) 10K type strain sequencing project: providing services to taxonomists for standard genome sequencing and annotation.</title>
        <authorList>
            <consortium name="The Broad Institute Genomics Platform"/>
            <consortium name="The Broad Institute Genome Sequencing Center for Infectious Disease"/>
            <person name="Wu L."/>
            <person name="Ma J."/>
        </authorList>
    </citation>
    <scope>NUCLEOTIDE SEQUENCE [LARGE SCALE GENOMIC DNA]</scope>
    <source>
        <strain evidence="2">KCTC 33676</strain>
    </source>
</reference>